<dbReference type="RefSeq" id="WP_115146907.1">
    <property type="nucleotide sequence ID" value="NZ_QRAV01000007.1"/>
</dbReference>
<accession>A0A370SJS2</accession>
<proteinExistence type="predicted"/>
<evidence type="ECO:0000256" key="1">
    <source>
        <dbReference type="SAM" id="SignalP"/>
    </source>
</evidence>
<dbReference type="AlphaFoldDB" id="A0A370SJS2"/>
<name>A0A370SJS2_PSEJE</name>
<gene>
    <name evidence="2" type="ORF">DEU51_10718</name>
</gene>
<feature type="signal peptide" evidence="1">
    <location>
        <begin position="1"/>
        <end position="25"/>
    </location>
</feature>
<keyword evidence="1" id="KW-0732">Signal</keyword>
<dbReference type="EMBL" id="QRAV01000007">
    <property type="protein sequence ID" value="RDL19881.1"/>
    <property type="molecule type" value="Genomic_DNA"/>
</dbReference>
<evidence type="ECO:0000313" key="3">
    <source>
        <dbReference type="Proteomes" id="UP000255365"/>
    </source>
</evidence>
<evidence type="ECO:0000313" key="2">
    <source>
        <dbReference type="EMBL" id="RDL19881.1"/>
    </source>
</evidence>
<sequence length="75" mass="8028">MTIRSVMFAAPWLLAAALSSPMVMASGDEKNPVQKPECPKGQVWDSKTQKCVLLTSGVLPSANVLTSIHQAPEHP</sequence>
<comment type="caution">
    <text evidence="2">The sequence shown here is derived from an EMBL/GenBank/DDBJ whole genome shotgun (WGS) entry which is preliminary data.</text>
</comment>
<feature type="chain" id="PRO_5017034527" evidence="1">
    <location>
        <begin position="26"/>
        <end position="75"/>
    </location>
</feature>
<organism evidence="2 3">
    <name type="scientific">Pseudomonas jessenii</name>
    <dbReference type="NCBI Taxonomy" id="77298"/>
    <lineage>
        <taxon>Bacteria</taxon>
        <taxon>Pseudomonadati</taxon>
        <taxon>Pseudomonadota</taxon>
        <taxon>Gammaproteobacteria</taxon>
        <taxon>Pseudomonadales</taxon>
        <taxon>Pseudomonadaceae</taxon>
        <taxon>Pseudomonas</taxon>
    </lineage>
</organism>
<reference evidence="2 3" key="1">
    <citation type="submission" date="2018-07" db="EMBL/GenBank/DDBJ databases">
        <title>Genome sequencing of rice bacterial endophytes.</title>
        <authorList>
            <person name="Venturi V."/>
        </authorList>
    </citation>
    <scope>NUCLEOTIDE SEQUENCE [LARGE SCALE GENOMIC DNA]</scope>
    <source>
        <strain evidence="2 3">E2333</strain>
    </source>
</reference>
<protein>
    <submittedName>
        <fullName evidence="2">Uncharacterized protein</fullName>
    </submittedName>
</protein>
<dbReference type="Proteomes" id="UP000255365">
    <property type="component" value="Unassembled WGS sequence"/>
</dbReference>